<evidence type="ECO:0000256" key="5">
    <source>
        <dbReference type="ARBA" id="ARBA00023284"/>
    </source>
</evidence>
<keyword evidence="4" id="KW-1015">Disulfide bond</keyword>
<evidence type="ECO:0000256" key="1">
    <source>
        <dbReference type="ARBA" id="ARBA00008987"/>
    </source>
</evidence>
<dbReference type="GO" id="GO:0045454">
    <property type="term" value="P:cell redox homeostasis"/>
    <property type="evidence" value="ECO:0007669"/>
    <property type="project" value="TreeGrafter"/>
</dbReference>
<dbReference type="Gene3D" id="3.40.30.10">
    <property type="entry name" value="Glutaredoxin"/>
    <property type="match status" value="1"/>
</dbReference>
<evidence type="ECO:0000259" key="7">
    <source>
        <dbReference type="PROSITE" id="PS51352"/>
    </source>
</evidence>
<feature type="domain" description="Thioredoxin" evidence="7">
    <location>
        <begin position="13"/>
        <end position="141"/>
    </location>
</feature>
<dbReference type="AlphaFoldDB" id="A0A9W6HZ57"/>
<evidence type="ECO:0000256" key="6">
    <source>
        <dbReference type="NCBIfam" id="TIGR01068"/>
    </source>
</evidence>
<evidence type="ECO:0000313" key="9">
    <source>
        <dbReference type="Proteomes" id="UP001143474"/>
    </source>
</evidence>
<keyword evidence="2" id="KW-0813">Transport</keyword>
<dbReference type="NCBIfam" id="TIGR01068">
    <property type="entry name" value="thioredoxin"/>
    <property type="match status" value="1"/>
</dbReference>
<dbReference type="GO" id="GO:0015035">
    <property type="term" value="F:protein-disulfide reductase activity"/>
    <property type="evidence" value="ECO:0007669"/>
    <property type="project" value="UniProtKB-UniRule"/>
</dbReference>
<comment type="caution">
    <text evidence="8">The sequence shown here is derived from an EMBL/GenBank/DDBJ whole genome shotgun (WGS) entry which is preliminary data.</text>
</comment>
<dbReference type="Gene3D" id="2.30.30.380">
    <property type="entry name" value="Zn-finger domain of Sec23/24"/>
    <property type="match status" value="1"/>
</dbReference>
<keyword evidence="5" id="KW-0676">Redox-active center</keyword>
<dbReference type="RefSeq" id="WP_271217534.1">
    <property type="nucleotide sequence ID" value="NZ_BSEV01000004.1"/>
</dbReference>
<dbReference type="FunFam" id="3.40.30.10:FF:000001">
    <property type="entry name" value="Thioredoxin"/>
    <property type="match status" value="1"/>
</dbReference>
<name>A0A9W6HZ57_9ACTN</name>
<dbReference type="Proteomes" id="UP001143474">
    <property type="component" value="Unassembled WGS sequence"/>
</dbReference>
<dbReference type="InterPro" id="IPR005746">
    <property type="entry name" value="Thioredoxin"/>
</dbReference>
<keyword evidence="9" id="KW-1185">Reference proteome</keyword>
<dbReference type="Pfam" id="PF00085">
    <property type="entry name" value="Thioredoxin"/>
    <property type="match status" value="1"/>
</dbReference>
<evidence type="ECO:0000256" key="3">
    <source>
        <dbReference type="ARBA" id="ARBA00022982"/>
    </source>
</evidence>
<proteinExistence type="inferred from homology"/>
<dbReference type="CDD" id="cd02947">
    <property type="entry name" value="TRX_family"/>
    <property type="match status" value="1"/>
</dbReference>
<dbReference type="PROSITE" id="PS51352">
    <property type="entry name" value="THIOREDOXIN_2"/>
    <property type="match status" value="1"/>
</dbReference>
<dbReference type="PRINTS" id="PR00421">
    <property type="entry name" value="THIOREDOXIN"/>
</dbReference>
<reference evidence="8" key="2">
    <citation type="submission" date="2023-01" db="EMBL/GenBank/DDBJ databases">
        <authorList>
            <person name="Sun Q."/>
            <person name="Evtushenko L."/>
        </authorList>
    </citation>
    <scope>NUCLEOTIDE SEQUENCE</scope>
    <source>
        <strain evidence="8">VKM Ac-2007</strain>
    </source>
</reference>
<dbReference type="PANTHER" id="PTHR45663">
    <property type="entry name" value="GEO12009P1"/>
    <property type="match status" value="1"/>
</dbReference>
<organism evidence="8 9">
    <name type="scientific">Streptosporangium carneum</name>
    <dbReference type="NCBI Taxonomy" id="47481"/>
    <lineage>
        <taxon>Bacteria</taxon>
        <taxon>Bacillati</taxon>
        <taxon>Actinomycetota</taxon>
        <taxon>Actinomycetes</taxon>
        <taxon>Streptosporangiales</taxon>
        <taxon>Streptosporangiaceae</taxon>
        <taxon>Streptosporangium</taxon>
    </lineage>
</organism>
<dbReference type="SUPFAM" id="SSF52833">
    <property type="entry name" value="Thioredoxin-like"/>
    <property type="match status" value="1"/>
</dbReference>
<dbReference type="InterPro" id="IPR036249">
    <property type="entry name" value="Thioredoxin-like_sf"/>
</dbReference>
<reference evidence="8" key="1">
    <citation type="journal article" date="2014" name="Int. J. Syst. Evol. Microbiol.">
        <title>Complete genome sequence of Corynebacterium casei LMG S-19264T (=DSM 44701T), isolated from a smear-ripened cheese.</title>
        <authorList>
            <consortium name="US DOE Joint Genome Institute (JGI-PGF)"/>
            <person name="Walter F."/>
            <person name="Albersmeier A."/>
            <person name="Kalinowski J."/>
            <person name="Ruckert C."/>
        </authorList>
    </citation>
    <scope>NUCLEOTIDE SEQUENCE</scope>
    <source>
        <strain evidence="8">VKM Ac-2007</strain>
    </source>
</reference>
<accession>A0A9W6HZ57</accession>
<keyword evidence="3" id="KW-0249">Electron transport</keyword>
<sequence length="151" mass="15744">MSTNIVRCGDCGKRNRVPAAAAGVPRCGECGGPLPWIVEAGDGDFADVVEASAVPAIVDFWASWCGPCRMVGPALDRIAEDLAGQVKLVKVDVDRAPGLSERFAIRNIPYLMVVRGGDVVAERAGAAPAPELRAWVDQARNSGATAGRESG</sequence>
<dbReference type="InterPro" id="IPR013766">
    <property type="entry name" value="Thioredoxin_domain"/>
</dbReference>
<gene>
    <name evidence="8" type="ORF">GCM10017600_24530</name>
</gene>
<comment type="similarity">
    <text evidence="1">Belongs to the thioredoxin family.</text>
</comment>
<dbReference type="InterPro" id="IPR017937">
    <property type="entry name" value="Thioredoxin_CS"/>
</dbReference>
<protein>
    <recommendedName>
        <fullName evidence="6">Thioredoxin</fullName>
    </recommendedName>
</protein>
<evidence type="ECO:0000256" key="2">
    <source>
        <dbReference type="ARBA" id="ARBA00022448"/>
    </source>
</evidence>
<dbReference type="PANTHER" id="PTHR45663:SF11">
    <property type="entry name" value="GEO12009P1"/>
    <property type="match status" value="1"/>
</dbReference>
<evidence type="ECO:0000313" key="8">
    <source>
        <dbReference type="EMBL" id="GLK09047.1"/>
    </source>
</evidence>
<dbReference type="GO" id="GO:0005829">
    <property type="term" value="C:cytosol"/>
    <property type="evidence" value="ECO:0007669"/>
    <property type="project" value="TreeGrafter"/>
</dbReference>
<dbReference type="PROSITE" id="PS00194">
    <property type="entry name" value="THIOREDOXIN_1"/>
    <property type="match status" value="1"/>
</dbReference>
<dbReference type="EMBL" id="BSEV01000004">
    <property type="protein sequence ID" value="GLK09047.1"/>
    <property type="molecule type" value="Genomic_DNA"/>
</dbReference>
<evidence type="ECO:0000256" key="4">
    <source>
        <dbReference type="ARBA" id="ARBA00023157"/>
    </source>
</evidence>